<gene>
    <name evidence="1" type="ORF">AHMF7616_01243</name>
</gene>
<dbReference type="PANTHER" id="PTHR33747:SF1">
    <property type="entry name" value="ADENYLATE CYCLASE-ASSOCIATED CAP C-TERMINAL DOMAIN-CONTAINING PROTEIN"/>
    <property type="match status" value="1"/>
</dbReference>
<protein>
    <submittedName>
        <fullName evidence="1">Uncharacterized protein</fullName>
    </submittedName>
</protein>
<dbReference type="InterPro" id="IPR004027">
    <property type="entry name" value="SEC_C_motif"/>
</dbReference>
<dbReference type="Pfam" id="PF02810">
    <property type="entry name" value="SEC-C"/>
    <property type="match status" value="1"/>
</dbReference>
<dbReference type="PANTHER" id="PTHR33747">
    <property type="entry name" value="UPF0225 PROTEIN SCO1677"/>
    <property type="match status" value="1"/>
</dbReference>
<dbReference type="AlphaFoldDB" id="A0A369QIF1"/>
<organism evidence="1 2">
    <name type="scientific">Adhaeribacter pallidiroseus</name>
    <dbReference type="NCBI Taxonomy" id="2072847"/>
    <lineage>
        <taxon>Bacteria</taxon>
        <taxon>Pseudomonadati</taxon>
        <taxon>Bacteroidota</taxon>
        <taxon>Cytophagia</taxon>
        <taxon>Cytophagales</taxon>
        <taxon>Hymenobacteraceae</taxon>
        <taxon>Adhaeribacter</taxon>
    </lineage>
</organism>
<accession>A0A369QIF1</accession>
<reference evidence="1 2" key="1">
    <citation type="submission" date="2018-04" db="EMBL/GenBank/DDBJ databases">
        <title>Adhaeribacter sp. HMF7616 genome sequencing and assembly.</title>
        <authorList>
            <person name="Kang H."/>
            <person name="Kang J."/>
            <person name="Cha I."/>
            <person name="Kim H."/>
            <person name="Joh K."/>
        </authorList>
    </citation>
    <scope>NUCLEOTIDE SEQUENCE [LARGE SCALE GENOMIC DNA]</scope>
    <source>
        <strain evidence="1 2">HMF7616</strain>
    </source>
</reference>
<name>A0A369QIF1_9BACT</name>
<dbReference type="RefSeq" id="WP_115372064.1">
    <property type="nucleotide sequence ID" value="NZ_QASA01000001.1"/>
</dbReference>
<evidence type="ECO:0000313" key="1">
    <source>
        <dbReference type="EMBL" id="RDC62649.1"/>
    </source>
</evidence>
<sequence length="719" mass="83177">MKKKIREESEVFSELAELCSSPGYVHAIAYLCFRDNTIKHGDSMTVKDVLQQFNPTRLIRTEISTLIGLTCKNRLNTELPYPDVIQNYIDRTDTLLDELHQSMMAPARISFNPENLEDLNFNPFKNGLFLREPIFYSGEGVYQSQYRDFFKLKYQKDDSWFQETKGFTIQQATEVIASIQSLQNVKINYVALSLVINKLEQWDLLPAYKFTIAEVSKAANIETEITYAVIESFVSTTESYNFNSLDDFNPKNAYPIIKLPDEEYLLFQNYDLVQALYETPFFWLNDDKKYRPTAMQHRGDFAESFTTERLKLVFGEERVFLNIDIYTSKKNWAGEIDVLVVFANRAIILQAKSKKLTIAARKGNNNKLQEDFQKAIQDSYDQAFLCSTLILDSNYKLIDKSGNELNIQRGFKEIYPFCVVSDHYPALSFQARQFLKFRETEIIKSPFVMDVFLLDVMTEMLQSPLYFLSYINRRTFYGDRFYSSHELTILSYHLSKNLWLDGETSMMYLEDDIGAGLDLAMLTRRDGAPGLDTPKGILTDYKGTVFNQLIKEINNLDHPSILDLGFLLLSLSGETIQNLNKGFSYILKLCSEDSHNHDFTLGFDDLNSGLTIHCNNDHPSISMPRLNSHCERRKYAQKANSWFGICIDPIFQKIKFGVNLNYEWVQSRKMDEIISDMPKFQNLRGKNNLPFTTSNQKKIGRNDKCPCKSGKKYKNCCLS</sequence>
<dbReference type="SUPFAM" id="SSF103642">
    <property type="entry name" value="Sec-C motif"/>
    <property type="match status" value="1"/>
</dbReference>
<dbReference type="Proteomes" id="UP000253919">
    <property type="component" value="Unassembled WGS sequence"/>
</dbReference>
<keyword evidence="2" id="KW-1185">Reference proteome</keyword>
<dbReference type="Gene3D" id="3.10.450.50">
    <property type="match status" value="1"/>
</dbReference>
<dbReference type="OrthoDB" id="570299at2"/>
<dbReference type="EMBL" id="QASA01000001">
    <property type="protein sequence ID" value="RDC62649.1"/>
    <property type="molecule type" value="Genomic_DNA"/>
</dbReference>
<proteinExistence type="predicted"/>
<comment type="caution">
    <text evidence="1">The sequence shown here is derived from an EMBL/GenBank/DDBJ whole genome shotgun (WGS) entry which is preliminary data.</text>
</comment>
<evidence type="ECO:0000313" key="2">
    <source>
        <dbReference type="Proteomes" id="UP000253919"/>
    </source>
</evidence>